<dbReference type="InterPro" id="IPR004680">
    <property type="entry name" value="Cit_transptr-like_dom"/>
</dbReference>
<feature type="transmembrane region" description="Helical" evidence="6">
    <location>
        <begin position="361"/>
        <end position="384"/>
    </location>
</feature>
<protein>
    <submittedName>
        <fullName evidence="8">Inner membrane protein YbiR</fullName>
    </submittedName>
</protein>
<proteinExistence type="predicted"/>
<feature type="transmembrane region" description="Helical" evidence="6">
    <location>
        <begin position="331"/>
        <end position="355"/>
    </location>
</feature>
<evidence type="ECO:0000256" key="2">
    <source>
        <dbReference type="ARBA" id="ARBA00022448"/>
    </source>
</evidence>
<dbReference type="Proteomes" id="UP000494115">
    <property type="component" value="Unassembled WGS sequence"/>
</dbReference>
<evidence type="ECO:0000256" key="1">
    <source>
        <dbReference type="ARBA" id="ARBA00004141"/>
    </source>
</evidence>
<feature type="transmembrane region" description="Helical" evidence="6">
    <location>
        <begin position="264"/>
        <end position="287"/>
    </location>
</feature>
<feature type="transmembrane region" description="Helical" evidence="6">
    <location>
        <begin position="31"/>
        <end position="52"/>
    </location>
</feature>
<dbReference type="AlphaFoldDB" id="A0A6S7AV36"/>
<evidence type="ECO:0000256" key="3">
    <source>
        <dbReference type="ARBA" id="ARBA00022692"/>
    </source>
</evidence>
<gene>
    <name evidence="8" type="primary">ybiR</name>
    <name evidence="8" type="ORF">LMG28138_00629</name>
</gene>
<dbReference type="PANTHER" id="PTHR43568:SF1">
    <property type="entry name" value="P PROTEIN"/>
    <property type="match status" value="1"/>
</dbReference>
<sequence>MTSELRRADTPEIVAVVSPRVRLLAFVKREAVLVVLVVTLVLLQVFHAQPVAALAKMIDWDTMLTLTGLLVLTRVIDMSGAMNWAAHRLLHRVRTERGLALVLVLFAALMSTVLTNDVALFAVIPVVISLDKLVSIPMRRLVIVIALAVNAGSILTPFGNPQNLFLWGASGVSFAGFVATMAPLTAVLMIALAGLTALIFGDTRLDLPGEQADDGLDGRTLAIASVAFVLFIVLADAHHATIACALVLAGFGAWRRKAVLGIDWLLLAVFALMFMVLRTVAALPWVHGLLTGANLQDPLHAFMAGALISQVISNVPAAIMLESFSRHWQALAYGASVGGFGFCVGSLANLIAMRLAPVKGIFWRFHLLSVPFFVFALFTGGLLINWI</sequence>
<evidence type="ECO:0000256" key="5">
    <source>
        <dbReference type="ARBA" id="ARBA00023136"/>
    </source>
</evidence>
<evidence type="ECO:0000313" key="8">
    <source>
        <dbReference type="EMBL" id="CAB3778830.1"/>
    </source>
</evidence>
<dbReference type="GO" id="GO:0016020">
    <property type="term" value="C:membrane"/>
    <property type="evidence" value="ECO:0007669"/>
    <property type="project" value="UniProtKB-SubCell"/>
</dbReference>
<feature type="transmembrane region" description="Helical" evidence="6">
    <location>
        <begin position="64"/>
        <end position="86"/>
    </location>
</feature>
<keyword evidence="9" id="KW-1185">Reference proteome</keyword>
<reference evidence="8 9" key="1">
    <citation type="submission" date="2020-04" db="EMBL/GenBank/DDBJ databases">
        <authorList>
            <person name="De Canck E."/>
        </authorList>
    </citation>
    <scope>NUCLEOTIDE SEQUENCE [LARGE SCALE GENOMIC DNA]</scope>
    <source>
        <strain evidence="8 9">LMG 28138</strain>
    </source>
</reference>
<evidence type="ECO:0000313" key="9">
    <source>
        <dbReference type="Proteomes" id="UP000494115"/>
    </source>
</evidence>
<keyword evidence="3 6" id="KW-0812">Transmembrane</keyword>
<evidence type="ECO:0000259" key="7">
    <source>
        <dbReference type="Pfam" id="PF03600"/>
    </source>
</evidence>
<keyword evidence="2" id="KW-0813">Transport</keyword>
<keyword evidence="4 6" id="KW-1133">Transmembrane helix</keyword>
<feature type="transmembrane region" description="Helical" evidence="6">
    <location>
        <begin position="299"/>
        <end position="319"/>
    </location>
</feature>
<accession>A0A6S7AV36</accession>
<name>A0A6S7AV36_9BURK</name>
<feature type="transmembrane region" description="Helical" evidence="6">
    <location>
        <begin position="172"/>
        <end position="201"/>
    </location>
</feature>
<evidence type="ECO:0000256" key="6">
    <source>
        <dbReference type="SAM" id="Phobius"/>
    </source>
</evidence>
<dbReference type="EMBL" id="CADIKM010000002">
    <property type="protein sequence ID" value="CAB3778830.1"/>
    <property type="molecule type" value="Genomic_DNA"/>
</dbReference>
<dbReference type="PANTHER" id="PTHR43568">
    <property type="entry name" value="P PROTEIN"/>
    <property type="match status" value="1"/>
</dbReference>
<comment type="subcellular location">
    <subcellularLocation>
        <location evidence="1">Membrane</location>
        <topology evidence="1">Multi-pass membrane protein</topology>
    </subcellularLocation>
</comment>
<feature type="transmembrane region" description="Helical" evidence="6">
    <location>
        <begin position="140"/>
        <end position="160"/>
    </location>
</feature>
<keyword evidence="5 6" id="KW-0472">Membrane</keyword>
<feature type="transmembrane region" description="Helical" evidence="6">
    <location>
        <begin position="221"/>
        <end position="252"/>
    </location>
</feature>
<dbReference type="GO" id="GO:0055085">
    <property type="term" value="P:transmembrane transport"/>
    <property type="evidence" value="ECO:0007669"/>
    <property type="project" value="InterPro"/>
</dbReference>
<dbReference type="Pfam" id="PF03600">
    <property type="entry name" value="CitMHS"/>
    <property type="match status" value="1"/>
</dbReference>
<dbReference type="InterPro" id="IPR051475">
    <property type="entry name" value="Diverse_Ion_Transporter"/>
</dbReference>
<dbReference type="RefSeq" id="WP_175103176.1">
    <property type="nucleotide sequence ID" value="NZ_CADIKM010000002.1"/>
</dbReference>
<evidence type="ECO:0000256" key="4">
    <source>
        <dbReference type="ARBA" id="ARBA00022989"/>
    </source>
</evidence>
<feature type="domain" description="Citrate transporter-like" evidence="7">
    <location>
        <begin position="28"/>
        <end position="321"/>
    </location>
</feature>
<feature type="transmembrane region" description="Helical" evidence="6">
    <location>
        <begin position="98"/>
        <end position="128"/>
    </location>
</feature>
<organism evidence="8 9">
    <name type="scientific">Pararobbsia alpina</name>
    <dbReference type="NCBI Taxonomy" id="621374"/>
    <lineage>
        <taxon>Bacteria</taxon>
        <taxon>Pseudomonadati</taxon>
        <taxon>Pseudomonadota</taxon>
        <taxon>Betaproteobacteria</taxon>
        <taxon>Burkholderiales</taxon>
        <taxon>Burkholderiaceae</taxon>
        <taxon>Pararobbsia</taxon>
    </lineage>
</organism>